<evidence type="ECO:0000313" key="3">
    <source>
        <dbReference type="EMBL" id="EED14615.1"/>
    </source>
</evidence>
<keyword evidence="1" id="KW-0732">Signal</keyword>
<evidence type="ECO:0000259" key="2">
    <source>
        <dbReference type="Pfam" id="PF12708"/>
    </source>
</evidence>
<name>B8MID1_TALSN</name>
<keyword evidence="4" id="KW-1185">Reference proteome</keyword>
<feature type="domain" description="Rhamnogalacturonase A/B/Epimerase-like pectate lyase" evidence="2">
    <location>
        <begin position="447"/>
        <end position="518"/>
    </location>
</feature>
<dbReference type="AlphaFoldDB" id="B8MID1"/>
<dbReference type="PhylomeDB" id="B8MID1"/>
<dbReference type="EC" id="3.2.1.58" evidence="3"/>
<dbReference type="OrthoDB" id="1046782at2759"/>
<dbReference type="GO" id="GO:0004650">
    <property type="term" value="F:polygalacturonase activity"/>
    <property type="evidence" value="ECO:0007669"/>
    <property type="project" value="InterPro"/>
</dbReference>
<dbReference type="eggNOG" id="ENOG502QV54">
    <property type="taxonomic scope" value="Eukaryota"/>
</dbReference>
<keyword evidence="3" id="KW-0378">Hydrolase</keyword>
<dbReference type="SUPFAM" id="SSF51126">
    <property type="entry name" value="Pectin lyase-like"/>
    <property type="match status" value="2"/>
</dbReference>
<protein>
    <submittedName>
        <fullName evidence="3">Exo-beta-1,3-glucanase, putative</fullName>
        <ecNumber evidence="3">3.2.1.58</ecNumber>
    </submittedName>
</protein>
<dbReference type="GeneID" id="8099902"/>
<dbReference type="InterPro" id="IPR024535">
    <property type="entry name" value="RHGA/B-epi-like_pectate_lyase"/>
</dbReference>
<sequence length="811" mass="84561">MRLLSLITSSILLASTSAEQFQIPEVQSAVSSALSQYSKYVRYDGPTGTAAAAVASATAEAHAFQAAAVTDPSYWLADIAHQGFAPYAGSGYTVFRNVKDYGAAGDGVTDDTAAINSAISGGGRFGPSSGETSSTTPAIIYFPAGTYVVSSSIIDYYFTQLIGNPNSPAILKATAGFTGLGLIDGDAYQSSGNQGWTSTNVFYRQIRNLVLDLTAIPASGGATGIHWPTAQATSLQNVEIRLNADAGTQAQGIFIENGSGGFLTDVTITGGLYGLNIGNQQFTMRNVTISNAVTAISQIWNWGWTYTGLTIVSCNTAFDFSIGGSSAIAAGSVTIIDSTISNTATFIKTAWTTSSSPAGAGNLIIENVVLNNVPTAVQGPSGVYLAGGTTTISSFGQGHAYTPSGPNTLNGAFDAAPRPSALLHAGSSNYFTKSKPQYESYGTDSVVSMRSSGAKGDGVTDDTAAIQAAIKSAASSGKIAFFDYGIYLVTDTIYIPPGSRVVGEAYPSIMGSGSKFTNKEAPYPIVQVGKSGDSGSIEASDIIVSTQGGAAGAVLIEYNLNGAQGSGLWDVHTRIGGFTGSNLQVANCPKSAAVRDTCEAGFLSLHVTSSASNVYLENNWFWTADHDIDDPSNTQISVYSGRGALVEGSNIIMYGTGVEHHQLYQYEFSGASNVMAGFIQTETPYYQPQPDVKSGPYAYNATLNDPDYSTCLPGNCDALGLYVTNSHSVYIYGAGLYSFFNDYSTTCSNAGNGEACQSEIFRVDGSTTGLRVYTLNTVGVTNMVEVDGTSKAVYSDNISVYTDGLALFTYN</sequence>
<evidence type="ECO:0000313" key="4">
    <source>
        <dbReference type="Proteomes" id="UP000001745"/>
    </source>
</evidence>
<dbReference type="CDD" id="cd23668">
    <property type="entry name" value="GH55_beta13glucanase-like"/>
    <property type="match status" value="1"/>
</dbReference>
<dbReference type="InterPro" id="IPR011050">
    <property type="entry name" value="Pectin_lyase_fold/virulence"/>
</dbReference>
<dbReference type="HOGENOM" id="CLU_002540_2_2_1"/>
<dbReference type="GO" id="GO:0004338">
    <property type="term" value="F:glucan exo-1,3-beta-glucosidase activity"/>
    <property type="evidence" value="ECO:0007669"/>
    <property type="project" value="UniProtKB-EC"/>
</dbReference>
<reference evidence="4" key="1">
    <citation type="journal article" date="2015" name="Genome Announc.">
        <title>Genome sequence of the AIDS-associated pathogen Penicillium marneffei (ATCC18224) and its near taxonomic relative Talaromyces stipitatus (ATCC10500).</title>
        <authorList>
            <person name="Nierman W.C."/>
            <person name="Fedorova-Abrams N.D."/>
            <person name="Andrianopoulos A."/>
        </authorList>
    </citation>
    <scope>NUCLEOTIDE SEQUENCE [LARGE SCALE GENOMIC DNA]</scope>
    <source>
        <strain evidence="4">ATCC 10500 / CBS 375.48 / QM 6759 / NRRL 1006</strain>
    </source>
</reference>
<dbReference type="PANTHER" id="PTHR33928">
    <property type="entry name" value="POLYGALACTURONASE QRT3"/>
    <property type="match status" value="1"/>
</dbReference>
<dbReference type="FunFam" id="2.160.20.10:FF:000023">
    <property type="entry name" value="Exo-beta-1,3-glucanase Exg0"/>
    <property type="match status" value="1"/>
</dbReference>
<organism evidence="3 4">
    <name type="scientific">Talaromyces stipitatus (strain ATCC 10500 / CBS 375.48 / QM 6759 / NRRL 1006)</name>
    <name type="common">Penicillium stipitatum</name>
    <dbReference type="NCBI Taxonomy" id="441959"/>
    <lineage>
        <taxon>Eukaryota</taxon>
        <taxon>Fungi</taxon>
        <taxon>Dikarya</taxon>
        <taxon>Ascomycota</taxon>
        <taxon>Pezizomycotina</taxon>
        <taxon>Eurotiomycetes</taxon>
        <taxon>Eurotiomycetidae</taxon>
        <taxon>Eurotiales</taxon>
        <taxon>Trichocomaceae</taxon>
        <taxon>Talaromyces</taxon>
        <taxon>Talaromyces sect. Talaromyces</taxon>
    </lineage>
</organism>
<feature type="chain" id="PRO_5002877521" evidence="1">
    <location>
        <begin position="19"/>
        <end position="811"/>
    </location>
</feature>
<dbReference type="Gene3D" id="2.160.20.10">
    <property type="entry name" value="Single-stranded right-handed beta-helix, Pectin lyase-like"/>
    <property type="match status" value="2"/>
</dbReference>
<dbReference type="InterPro" id="IPR012334">
    <property type="entry name" value="Pectin_lyas_fold"/>
</dbReference>
<dbReference type="VEuPathDB" id="FungiDB:TSTA_040940"/>
<dbReference type="OMA" id="GQGHKYT"/>
<keyword evidence="3" id="KW-0326">Glycosidase</keyword>
<dbReference type="Proteomes" id="UP000001745">
    <property type="component" value="Unassembled WGS sequence"/>
</dbReference>
<feature type="signal peptide" evidence="1">
    <location>
        <begin position="1"/>
        <end position="18"/>
    </location>
</feature>
<dbReference type="InParanoid" id="B8MID1"/>
<dbReference type="Pfam" id="PF12708">
    <property type="entry name" value="Pect-lyase_RHGA_epim"/>
    <property type="match status" value="2"/>
</dbReference>
<dbReference type="STRING" id="441959.B8MID1"/>
<evidence type="ECO:0000256" key="1">
    <source>
        <dbReference type="SAM" id="SignalP"/>
    </source>
</evidence>
<dbReference type="PANTHER" id="PTHR33928:SF2">
    <property type="entry name" value="PECTATE LYASE SUPERFAMILY PROTEIN DOMAIN-CONTAINING PROTEIN-RELATED"/>
    <property type="match status" value="1"/>
</dbReference>
<feature type="domain" description="Rhamnogalacturonase A/B/Epimerase-like pectate lyase" evidence="2">
    <location>
        <begin position="95"/>
        <end position="318"/>
    </location>
</feature>
<gene>
    <name evidence="3" type="ORF">TSTA_040940</name>
</gene>
<proteinExistence type="predicted"/>
<dbReference type="InterPro" id="IPR039279">
    <property type="entry name" value="QRT3-like"/>
</dbReference>
<dbReference type="EMBL" id="EQ962657">
    <property type="protein sequence ID" value="EED14615.1"/>
    <property type="molecule type" value="Genomic_DNA"/>
</dbReference>
<accession>B8MID1</accession>
<dbReference type="RefSeq" id="XP_002484568.1">
    <property type="nucleotide sequence ID" value="XM_002484523.1"/>
</dbReference>